<evidence type="ECO:0000313" key="3">
    <source>
        <dbReference type="Proteomes" id="UP001212997"/>
    </source>
</evidence>
<protein>
    <recommendedName>
        <fullName evidence="1">F-box domain-containing protein</fullName>
    </recommendedName>
</protein>
<dbReference type="AlphaFoldDB" id="A0AAD5V0E9"/>
<comment type="caution">
    <text evidence="2">The sequence shown here is derived from an EMBL/GenBank/DDBJ whole genome shotgun (WGS) entry which is preliminary data.</text>
</comment>
<name>A0AAD5V0E9_9APHY</name>
<organism evidence="2 3">
    <name type="scientific">Meripilus lineatus</name>
    <dbReference type="NCBI Taxonomy" id="2056292"/>
    <lineage>
        <taxon>Eukaryota</taxon>
        <taxon>Fungi</taxon>
        <taxon>Dikarya</taxon>
        <taxon>Basidiomycota</taxon>
        <taxon>Agaricomycotina</taxon>
        <taxon>Agaricomycetes</taxon>
        <taxon>Polyporales</taxon>
        <taxon>Meripilaceae</taxon>
        <taxon>Meripilus</taxon>
    </lineage>
</organism>
<dbReference type="Gene3D" id="1.20.1280.50">
    <property type="match status" value="1"/>
</dbReference>
<reference evidence="2" key="1">
    <citation type="submission" date="2022-07" db="EMBL/GenBank/DDBJ databases">
        <title>Genome Sequence of Physisporinus lineatus.</title>
        <authorList>
            <person name="Buettner E."/>
        </authorList>
    </citation>
    <scope>NUCLEOTIDE SEQUENCE</scope>
    <source>
        <strain evidence="2">VT162</strain>
    </source>
</reference>
<feature type="domain" description="F-box" evidence="1">
    <location>
        <begin position="9"/>
        <end position="61"/>
    </location>
</feature>
<dbReference type="InterPro" id="IPR036047">
    <property type="entry name" value="F-box-like_dom_sf"/>
</dbReference>
<proteinExistence type="predicted"/>
<dbReference type="InterPro" id="IPR001810">
    <property type="entry name" value="F-box_dom"/>
</dbReference>
<evidence type="ECO:0000313" key="2">
    <source>
        <dbReference type="EMBL" id="KAJ3482578.1"/>
    </source>
</evidence>
<gene>
    <name evidence="2" type="ORF">NLI96_g6885</name>
</gene>
<dbReference type="EMBL" id="JANAWD010000266">
    <property type="protein sequence ID" value="KAJ3482578.1"/>
    <property type="molecule type" value="Genomic_DNA"/>
</dbReference>
<dbReference type="SUPFAM" id="SSF81383">
    <property type="entry name" value="F-box domain"/>
    <property type="match status" value="1"/>
</dbReference>
<evidence type="ECO:0000259" key="1">
    <source>
        <dbReference type="PROSITE" id="PS50181"/>
    </source>
</evidence>
<sequence length="500" mass="57410">MVLGNETPSVTFDHLPAELLVEIIHWLRVETKVTPPWYHTTFVCRRWRTIILGYSPFWARINTNNLEQTKTCLERSKSAPIHITVASLPPEDDRRRALTSLLSPHLHRTKLLWVNVQHAEDLIRYLGPSFPILRNLCILPGLDDIPDEIHVSLDAPRIRCLHVSQATLNWESTLYKDLESLWLLSAFEVPPTIHKFLDVLEACPSLSVLNLMDFMLDTPDTPLTQENRSIRLPLFRECHIGGARSDVATLLRHINISSCDAFSLEFKPSGRARKCSSLWVLPQDTNSRFPFIRHFTNAKLEVELPLTATSADSDILDHKCDVQVGLSFDQGDDSTFSVSFPSVNVRLRPVIFDSVFAFLQPFSITTLEVAYDLKYIDQNTWETALWNLPRLKCLTVTAITYDATQSFRPAQLYAALSSTNTREQVVCPKLEQLYLFRVMLHPTFVDLLYSTLQIRALLGSRVHSFTIEDWYPIDEVRHVWPDFSEVVDEFMVSERSSEIF</sequence>
<dbReference type="Proteomes" id="UP001212997">
    <property type="component" value="Unassembled WGS sequence"/>
</dbReference>
<keyword evidence="3" id="KW-1185">Reference proteome</keyword>
<dbReference type="PROSITE" id="PS50181">
    <property type="entry name" value="FBOX"/>
    <property type="match status" value="1"/>
</dbReference>
<accession>A0AAD5V0E9</accession>